<organism evidence="2 3">
    <name type="scientific">Coprinopsis marcescibilis</name>
    <name type="common">Agaric fungus</name>
    <name type="synonym">Psathyrella marcescibilis</name>
    <dbReference type="NCBI Taxonomy" id="230819"/>
    <lineage>
        <taxon>Eukaryota</taxon>
        <taxon>Fungi</taxon>
        <taxon>Dikarya</taxon>
        <taxon>Basidiomycota</taxon>
        <taxon>Agaricomycotina</taxon>
        <taxon>Agaricomycetes</taxon>
        <taxon>Agaricomycetidae</taxon>
        <taxon>Agaricales</taxon>
        <taxon>Agaricineae</taxon>
        <taxon>Psathyrellaceae</taxon>
        <taxon>Coprinopsis</taxon>
    </lineage>
</organism>
<accession>A0A5C3KJV8</accession>
<name>A0A5C3KJV8_COPMA</name>
<dbReference type="Pfam" id="PF22893">
    <property type="entry name" value="ULD_2"/>
    <property type="match status" value="1"/>
</dbReference>
<dbReference type="EMBL" id="ML210308">
    <property type="protein sequence ID" value="TFK20205.1"/>
    <property type="molecule type" value="Genomic_DNA"/>
</dbReference>
<evidence type="ECO:0000313" key="2">
    <source>
        <dbReference type="EMBL" id="TFK20205.1"/>
    </source>
</evidence>
<dbReference type="InterPro" id="IPR054464">
    <property type="entry name" value="ULD_fung"/>
</dbReference>
<evidence type="ECO:0000259" key="1">
    <source>
        <dbReference type="Pfam" id="PF22893"/>
    </source>
</evidence>
<dbReference type="Proteomes" id="UP000307440">
    <property type="component" value="Unassembled WGS sequence"/>
</dbReference>
<evidence type="ECO:0000313" key="3">
    <source>
        <dbReference type="Proteomes" id="UP000307440"/>
    </source>
</evidence>
<dbReference type="OrthoDB" id="2639018at2759"/>
<gene>
    <name evidence="2" type="ORF">FA15DRAFT_708290</name>
</gene>
<keyword evidence="3" id="KW-1185">Reference proteome</keyword>
<reference evidence="2 3" key="1">
    <citation type="journal article" date="2019" name="Nat. Ecol. Evol.">
        <title>Megaphylogeny resolves global patterns of mushroom evolution.</title>
        <authorList>
            <person name="Varga T."/>
            <person name="Krizsan K."/>
            <person name="Foldi C."/>
            <person name="Dima B."/>
            <person name="Sanchez-Garcia M."/>
            <person name="Sanchez-Ramirez S."/>
            <person name="Szollosi G.J."/>
            <person name="Szarkandi J.G."/>
            <person name="Papp V."/>
            <person name="Albert L."/>
            <person name="Andreopoulos W."/>
            <person name="Angelini C."/>
            <person name="Antonin V."/>
            <person name="Barry K.W."/>
            <person name="Bougher N.L."/>
            <person name="Buchanan P."/>
            <person name="Buyck B."/>
            <person name="Bense V."/>
            <person name="Catcheside P."/>
            <person name="Chovatia M."/>
            <person name="Cooper J."/>
            <person name="Damon W."/>
            <person name="Desjardin D."/>
            <person name="Finy P."/>
            <person name="Geml J."/>
            <person name="Haridas S."/>
            <person name="Hughes K."/>
            <person name="Justo A."/>
            <person name="Karasinski D."/>
            <person name="Kautmanova I."/>
            <person name="Kiss B."/>
            <person name="Kocsube S."/>
            <person name="Kotiranta H."/>
            <person name="LaButti K.M."/>
            <person name="Lechner B.E."/>
            <person name="Liimatainen K."/>
            <person name="Lipzen A."/>
            <person name="Lukacs Z."/>
            <person name="Mihaltcheva S."/>
            <person name="Morgado L.N."/>
            <person name="Niskanen T."/>
            <person name="Noordeloos M.E."/>
            <person name="Ohm R.A."/>
            <person name="Ortiz-Santana B."/>
            <person name="Ovrebo C."/>
            <person name="Racz N."/>
            <person name="Riley R."/>
            <person name="Savchenko A."/>
            <person name="Shiryaev A."/>
            <person name="Soop K."/>
            <person name="Spirin V."/>
            <person name="Szebenyi C."/>
            <person name="Tomsovsky M."/>
            <person name="Tulloss R.E."/>
            <person name="Uehling J."/>
            <person name="Grigoriev I.V."/>
            <person name="Vagvolgyi C."/>
            <person name="Papp T."/>
            <person name="Martin F.M."/>
            <person name="Miettinen O."/>
            <person name="Hibbett D.S."/>
            <person name="Nagy L.G."/>
        </authorList>
    </citation>
    <scope>NUCLEOTIDE SEQUENCE [LARGE SCALE GENOMIC DNA]</scope>
    <source>
        <strain evidence="2 3">CBS 121175</strain>
    </source>
</reference>
<dbReference type="AlphaFoldDB" id="A0A5C3KJV8"/>
<protein>
    <recommendedName>
        <fullName evidence="1">Ubiquitin-like domain-containing protein</fullName>
    </recommendedName>
</protein>
<proteinExistence type="predicted"/>
<sequence>MQTPPQIPKPILKRLFSRFNTTFRRQNERPAIGVLISQSTQISTQLGPHAIESESGPRGVSIGRRVLQTVTVVADVGASVAEAVPGGTIVKGALDALGKVLKVVEVRGIAVNLPKLANFLMTMMQHNLQNKEDVAELRSKIDELVDVLSESAIPAGDVAFEARQRRLVRKLRAKAEELEELLEDPSASIRSQAISQAIAACCRDVESFKTDFLILVNQHLAKEMAKQTAALEVFVELQQSGPSMRFLATVKVMDPLGRPHMVPREFVNAFKDIGQYILDQWSSNRNVQEILAPYIREGMYDLTINSGENITEIATGNKLYVAEPNETIVMSVVEFRRKFHAARCSGCGNPVSFEGISDRYTW</sequence>
<feature type="domain" description="Ubiquitin-like" evidence="1">
    <location>
        <begin position="248"/>
        <end position="333"/>
    </location>
</feature>